<keyword evidence="3" id="KW-1185">Reference proteome</keyword>
<dbReference type="Proteomes" id="UP000017559">
    <property type="component" value="Unassembled WGS sequence"/>
</dbReference>
<dbReference type="AlphaFoldDB" id="V2YSZ4"/>
<comment type="caution">
    <text evidence="2">The sequence shown here is derived from an EMBL/GenBank/DDBJ whole genome shotgun (WGS) entry which is preliminary data.</text>
</comment>
<proteinExistence type="predicted"/>
<dbReference type="KEGG" id="mrr:Moror_14167"/>
<protein>
    <submittedName>
        <fullName evidence="2">Uncharacterized protein</fullName>
    </submittedName>
</protein>
<evidence type="ECO:0000256" key="1">
    <source>
        <dbReference type="SAM" id="MobiDB-lite"/>
    </source>
</evidence>
<dbReference type="EMBL" id="AWSO01000121">
    <property type="protein sequence ID" value="ESK94774.1"/>
    <property type="molecule type" value="Genomic_DNA"/>
</dbReference>
<organism evidence="2 3">
    <name type="scientific">Moniliophthora roreri (strain MCA 2997)</name>
    <name type="common">Cocoa frosty pod rot fungus</name>
    <name type="synonym">Crinipellis roreri</name>
    <dbReference type="NCBI Taxonomy" id="1381753"/>
    <lineage>
        <taxon>Eukaryota</taxon>
        <taxon>Fungi</taxon>
        <taxon>Dikarya</taxon>
        <taxon>Basidiomycota</taxon>
        <taxon>Agaricomycotina</taxon>
        <taxon>Agaricomycetes</taxon>
        <taxon>Agaricomycetidae</taxon>
        <taxon>Agaricales</taxon>
        <taxon>Marasmiineae</taxon>
        <taxon>Marasmiaceae</taxon>
        <taxon>Moniliophthora</taxon>
    </lineage>
</organism>
<reference evidence="2 3" key="1">
    <citation type="journal article" date="2014" name="BMC Genomics">
        <title>Genome and secretome analysis of the hemibiotrophic fungal pathogen, Moniliophthora roreri, which causes frosty pod rot disease of cacao: mechanisms of the biotrophic and necrotrophic phases.</title>
        <authorList>
            <person name="Meinhardt L.W."/>
            <person name="Costa G.G.L."/>
            <person name="Thomazella D.P.T."/>
            <person name="Teixeira P.J.P.L."/>
            <person name="Carazzolle M.F."/>
            <person name="Schuster S.C."/>
            <person name="Carlson J.E."/>
            <person name="Guiltinan M.J."/>
            <person name="Mieczkowski P."/>
            <person name="Farmer A."/>
            <person name="Ramaraj T."/>
            <person name="Crozier J."/>
            <person name="Davis R.E."/>
            <person name="Shao J."/>
            <person name="Melnick R.L."/>
            <person name="Pereira G.A.G."/>
            <person name="Bailey B.A."/>
        </authorList>
    </citation>
    <scope>NUCLEOTIDE SEQUENCE [LARGE SCALE GENOMIC DNA]</scope>
    <source>
        <strain evidence="2 3">MCA 2997</strain>
    </source>
</reference>
<evidence type="ECO:0000313" key="2">
    <source>
        <dbReference type="EMBL" id="ESK94774.1"/>
    </source>
</evidence>
<gene>
    <name evidence="2" type="ORF">Moror_14167</name>
</gene>
<name>V2YSZ4_MONRO</name>
<accession>V2YSZ4</accession>
<sequence length="162" mass="18481">MCLPCYVPAYFKTIVAPNHSLSFIPLLSCRPFSFIRLNCTFPFTHTLEYRYLIYSYDVHLDLYLRRVKGYSTPSRVPWKGKPQAGLITGFSWASPADLSNMGEPGRQELQRNDPETHHQPVPGLIKAAHTLEHPHPATQALILTGQKSQLVHWVHWFPDSNG</sequence>
<feature type="compositionally biased region" description="Basic and acidic residues" evidence="1">
    <location>
        <begin position="105"/>
        <end position="118"/>
    </location>
</feature>
<feature type="region of interest" description="Disordered" evidence="1">
    <location>
        <begin position="101"/>
        <end position="121"/>
    </location>
</feature>
<dbReference type="HOGENOM" id="CLU_1635823_0_0_1"/>
<evidence type="ECO:0000313" key="3">
    <source>
        <dbReference type="Proteomes" id="UP000017559"/>
    </source>
</evidence>